<sequence>MTESAARRRVDRSTAIFRAAQELTLERGYQGWTLEELAERVGVSRRTLFNHVESKEHAVLGPRPTIDDAALAEFRSGGPTGRLLHDAVHLAITAIATSEPAPADLRRCQQILLCEPALAQAGIAGLEEVLEETVDQSLGRPHATPEAIRLALDLTLILVRHASVETLGEDADTRLTDRLRALLPLLDEVVAAPS</sequence>
<gene>
    <name evidence="7" type="ORF">FB557_1437</name>
</gene>
<dbReference type="InterPro" id="IPR009057">
    <property type="entry name" value="Homeodomain-like_sf"/>
</dbReference>
<dbReference type="InterPro" id="IPR001387">
    <property type="entry name" value="Cro/C1-type_HTH"/>
</dbReference>
<keyword evidence="2 4" id="KW-0238">DNA-binding</keyword>
<keyword evidence="3" id="KW-0804">Transcription</keyword>
<evidence type="ECO:0000259" key="6">
    <source>
        <dbReference type="PROSITE" id="PS50977"/>
    </source>
</evidence>
<reference evidence="7 8" key="1">
    <citation type="submission" date="2019-06" db="EMBL/GenBank/DDBJ databases">
        <title>Sequencing the genomes of 1000 actinobacteria strains.</title>
        <authorList>
            <person name="Klenk H.-P."/>
        </authorList>
    </citation>
    <scope>NUCLEOTIDE SEQUENCE [LARGE SCALE GENOMIC DNA]</scope>
    <source>
        <strain evidence="7 8">DSM 18935</strain>
    </source>
</reference>
<protein>
    <submittedName>
        <fullName evidence="7">TetR family transcriptional regulator</fullName>
    </submittedName>
</protein>
<feature type="domain" description="HTH cro/C1-type" evidence="5">
    <location>
        <begin position="30"/>
        <end position="48"/>
    </location>
</feature>
<evidence type="ECO:0000259" key="5">
    <source>
        <dbReference type="PROSITE" id="PS50943"/>
    </source>
</evidence>
<organism evidence="7 8">
    <name type="scientific">Marihabitans asiaticum</name>
    <dbReference type="NCBI Taxonomy" id="415218"/>
    <lineage>
        <taxon>Bacteria</taxon>
        <taxon>Bacillati</taxon>
        <taxon>Actinomycetota</taxon>
        <taxon>Actinomycetes</taxon>
        <taxon>Micrococcales</taxon>
        <taxon>Intrasporangiaceae</taxon>
        <taxon>Marihabitans</taxon>
    </lineage>
</organism>
<dbReference type="Gene3D" id="1.10.357.10">
    <property type="entry name" value="Tetracycline Repressor, domain 2"/>
    <property type="match status" value="1"/>
</dbReference>
<feature type="domain" description="HTH tetR-type" evidence="6">
    <location>
        <begin position="10"/>
        <end position="70"/>
    </location>
</feature>
<accession>A0A560WEG4</accession>
<dbReference type="InterPro" id="IPR001647">
    <property type="entry name" value="HTH_TetR"/>
</dbReference>
<evidence type="ECO:0000256" key="4">
    <source>
        <dbReference type="PROSITE-ProRule" id="PRU00335"/>
    </source>
</evidence>
<dbReference type="PROSITE" id="PS50943">
    <property type="entry name" value="HTH_CROC1"/>
    <property type="match status" value="1"/>
</dbReference>
<dbReference type="Proteomes" id="UP000315628">
    <property type="component" value="Unassembled WGS sequence"/>
</dbReference>
<dbReference type="AlphaFoldDB" id="A0A560WEG4"/>
<dbReference type="CDD" id="cd00093">
    <property type="entry name" value="HTH_XRE"/>
    <property type="match status" value="1"/>
</dbReference>
<keyword evidence="8" id="KW-1185">Reference proteome</keyword>
<proteinExistence type="predicted"/>
<evidence type="ECO:0000256" key="2">
    <source>
        <dbReference type="ARBA" id="ARBA00023125"/>
    </source>
</evidence>
<feature type="DNA-binding region" description="H-T-H motif" evidence="4">
    <location>
        <begin position="33"/>
        <end position="52"/>
    </location>
</feature>
<evidence type="ECO:0000256" key="3">
    <source>
        <dbReference type="ARBA" id="ARBA00023163"/>
    </source>
</evidence>
<dbReference type="InterPro" id="IPR050109">
    <property type="entry name" value="HTH-type_TetR-like_transc_reg"/>
</dbReference>
<dbReference type="GO" id="GO:0000976">
    <property type="term" value="F:transcription cis-regulatory region binding"/>
    <property type="evidence" value="ECO:0007669"/>
    <property type="project" value="TreeGrafter"/>
</dbReference>
<dbReference type="PANTHER" id="PTHR30055">
    <property type="entry name" value="HTH-TYPE TRANSCRIPTIONAL REGULATOR RUTR"/>
    <property type="match status" value="1"/>
</dbReference>
<keyword evidence="1" id="KW-0805">Transcription regulation</keyword>
<dbReference type="PRINTS" id="PR00455">
    <property type="entry name" value="HTHTETR"/>
</dbReference>
<dbReference type="SUPFAM" id="SSF46689">
    <property type="entry name" value="Homeodomain-like"/>
    <property type="match status" value="1"/>
</dbReference>
<comment type="caution">
    <text evidence="7">The sequence shown here is derived from an EMBL/GenBank/DDBJ whole genome shotgun (WGS) entry which is preliminary data.</text>
</comment>
<evidence type="ECO:0000313" key="7">
    <source>
        <dbReference type="EMBL" id="TWD15900.1"/>
    </source>
</evidence>
<dbReference type="PROSITE" id="PS50977">
    <property type="entry name" value="HTH_TETR_2"/>
    <property type="match status" value="1"/>
</dbReference>
<evidence type="ECO:0000313" key="8">
    <source>
        <dbReference type="Proteomes" id="UP000315628"/>
    </source>
</evidence>
<dbReference type="RefSeq" id="WP_144856900.1">
    <property type="nucleotide sequence ID" value="NZ_BAAAYT010000001.1"/>
</dbReference>
<dbReference type="OrthoDB" id="8688418at2"/>
<name>A0A560WEG4_9MICO</name>
<evidence type="ECO:0000256" key="1">
    <source>
        <dbReference type="ARBA" id="ARBA00023015"/>
    </source>
</evidence>
<dbReference type="Pfam" id="PF00440">
    <property type="entry name" value="TetR_N"/>
    <property type="match status" value="1"/>
</dbReference>
<dbReference type="GO" id="GO:0003700">
    <property type="term" value="F:DNA-binding transcription factor activity"/>
    <property type="evidence" value="ECO:0007669"/>
    <property type="project" value="TreeGrafter"/>
</dbReference>
<dbReference type="PANTHER" id="PTHR30055:SF234">
    <property type="entry name" value="HTH-TYPE TRANSCRIPTIONAL REGULATOR BETI"/>
    <property type="match status" value="1"/>
</dbReference>
<dbReference type="EMBL" id="VIUW01000002">
    <property type="protein sequence ID" value="TWD15900.1"/>
    <property type="molecule type" value="Genomic_DNA"/>
</dbReference>